<name>A0A951P6B2_9CYAN</name>
<reference evidence="1" key="1">
    <citation type="submission" date="2021-05" db="EMBL/GenBank/DDBJ databases">
        <authorList>
            <person name="Pietrasiak N."/>
            <person name="Ward R."/>
            <person name="Stajich J.E."/>
            <person name="Kurbessoian T."/>
        </authorList>
    </citation>
    <scope>NUCLEOTIDE SEQUENCE</scope>
    <source>
        <strain evidence="1">GSE-TBD4-15B</strain>
    </source>
</reference>
<organism evidence="1 2">
    <name type="scientific">Pegethrix bostrychoides GSE-TBD4-15B</name>
    <dbReference type="NCBI Taxonomy" id="2839662"/>
    <lineage>
        <taxon>Bacteria</taxon>
        <taxon>Bacillati</taxon>
        <taxon>Cyanobacteriota</taxon>
        <taxon>Cyanophyceae</taxon>
        <taxon>Oculatellales</taxon>
        <taxon>Oculatellaceae</taxon>
        <taxon>Pegethrix</taxon>
    </lineage>
</organism>
<accession>A0A951P6B2</accession>
<dbReference type="Proteomes" id="UP000707356">
    <property type="component" value="Unassembled WGS sequence"/>
</dbReference>
<evidence type="ECO:0000313" key="2">
    <source>
        <dbReference type="Proteomes" id="UP000707356"/>
    </source>
</evidence>
<evidence type="ECO:0000313" key="1">
    <source>
        <dbReference type="EMBL" id="MBW4463941.1"/>
    </source>
</evidence>
<comment type="caution">
    <text evidence="1">The sequence shown here is derived from an EMBL/GenBank/DDBJ whole genome shotgun (WGS) entry which is preliminary data.</text>
</comment>
<proteinExistence type="predicted"/>
<reference evidence="1" key="2">
    <citation type="journal article" date="2022" name="Microbiol. Resour. Announc.">
        <title>Metagenome Sequencing to Explore Phylogenomics of Terrestrial Cyanobacteria.</title>
        <authorList>
            <person name="Ward R.D."/>
            <person name="Stajich J.E."/>
            <person name="Johansen J.R."/>
            <person name="Huntemann M."/>
            <person name="Clum A."/>
            <person name="Foster B."/>
            <person name="Foster B."/>
            <person name="Roux S."/>
            <person name="Palaniappan K."/>
            <person name="Varghese N."/>
            <person name="Mukherjee S."/>
            <person name="Reddy T.B.K."/>
            <person name="Daum C."/>
            <person name="Copeland A."/>
            <person name="Chen I.A."/>
            <person name="Ivanova N.N."/>
            <person name="Kyrpides N.C."/>
            <person name="Shapiro N."/>
            <person name="Eloe-Fadrosh E.A."/>
            <person name="Pietrasiak N."/>
        </authorList>
    </citation>
    <scope>NUCLEOTIDE SEQUENCE</scope>
    <source>
        <strain evidence="1">GSE-TBD4-15B</strain>
    </source>
</reference>
<sequence>MPVIRWLKALNIPFILPAVIRGKTGGTRALLRGRKSYATHYSLNSQLHGTVSCQMQVVCRYHKGRLQHSRQYRSRLQYQSLAGS</sequence>
<gene>
    <name evidence="1" type="ORF">KME07_00665</name>
</gene>
<dbReference type="AlphaFoldDB" id="A0A951P6B2"/>
<protein>
    <submittedName>
        <fullName evidence="1">Uncharacterized protein</fullName>
    </submittedName>
</protein>
<dbReference type="EMBL" id="JAHHHV010000003">
    <property type="protein sequence ID" value="MBW4463941.1"/>
    <property type="molecule type" value="Genomic_DNA"/>
</dbReference>